<dbReference type="EMBL" id="MT141857">
    <property type="protein sequence ID" value="QJA71233.1"/>
    <property type="molecule type" value="Genomic_DNA"/>
</dbReference>
<evidence type="ECO:0000313" key="2">
    <source>
        <dbReference type="EMBL" id="QJA92335.1"/>
    </source>
</evidence>
<organism evidence="2">
    <name type="scientific">viral metagenome</name>
    <dbReference type="NCBI Taxonomy" id="1070528"/>
    <lineage>
        <taxon>unclassified sequences</taxon>
        <taxon>metagenomes</taxon>
        <taxon>organismal metagenomes</taxon>
    </lineage>
</organism>
<sequence>MKLKIKIIDGTFFIINKHSFYIVDSSDNIDEIIYQDSEGNYRSRKNCKLLNVC</sequence>
<protein>
    <submittedName>
        <fullName evidence="2">Uncharacterized protein</fullName>
    </submittedName>
</protein>
<accession>A0A6M3LH33</accession>
<proteinExistence type="predicted"/>
<evidence type="ECO:0000313" key="1">
    <source>
        <dbReference type="EMBL" id="QJA71233.1"/>
    </source>
</evidence>
<gene>
    <name evidence="1" type="ORF">MM415A03318_0009</name>
    <name evidence="2" type="ORF">MM415B04732_0007</name>
</gene>
<dbReference type="EMBL" id="MT143058">
    <property type="protein sequence ID" value="QJA92335.1"/>
    <property type="molecule type" value="Genomic_DNA"/>
</dbReference>
<reference evidence="2" key="1">
    <citation type="submission" date="2020-03" db="EMBL/GenBank/DDBJ databases">
        <title>The deep terrestrial virosphere.</title>
        <authorList>
            <person name="Holmfeldt K."/>
            <person name="Nilsson E."/>
            <person name="Simone D."/>
            <person name="Lopez-Fernandez M."/>
            <person name="Wu X."/>
            <person name="de Brujin I."/>
            <person name="Lundin D."/>
            <person name="Andersson A."/>
            <person name="Bertilsson S."/>
            <person name="Dopson M."/>
        </authorList>
    </citation>
    <scope>NUCLEOTIDE SEQUENCE</scope>
    <source>
        <strain evidence="1">MM415A03318</strain>
        <strain evidence="2">MM415B04732</strain>
    </source>
</reference>
<dbReference type="AlphaFoldDB" id="A0A6M3LH33"/>
<name>A0A6M3LH33_9ZZZZ</name>